<organism evidence="1">
    <name type="scientific">Salmonella enterica subsp. enterica serovar Ank</name>
    <dbReference type="NCBI Taxonomy" id="1173578"/>
    <lineage>
        <taxon>Bacteria</taxon>
        <taxon>Pseudomonadati</taxon>
        <taxon>Pseudomonadota</taxon>
        <taxon>Gammaproteobacteria</taxon>
        <taxon>Enterobacterales</taxon>
        <taxon>Enterobacteriaceae</taxon>
        <taxon>Salmonella</taxon>
    </lineage>
</organism>
<comment type="caution">
    <text evidence="1">The sequence shown here is derived from an EMBL/GenBank/DDBJ whole genome shotgun (WGS) entry which is preliminary data.</text>
</comment>
<protein>
    <submittedName>
        <fullName evidence="1">Uncharacterized protein</fullName>
    </submittedName>
</protein>
<dbReference type="AlphaFoldDB" id="A0A726Y030"/>
<reference evidence="1" key="1">
    <citation type="journal article" date="2018" name="Genome Biol.">
        <title>SKESA: strategic k-mer extension for scrupulous assemblies.</title>
        <authorList>
            <person name="Souvorov A."/>
            <person name="Agarwala R."/>
            <person name="Lipman D.J."/>
        </authorList>
    </citation>
    <scope>NUCLEOTIDE SEQUENCE</scope>
    <source>
        <strain evidence="1">BCW_2640</strain>
    </source>
</reference>
<proteinExistence type="predicted"/>
<name>A0A726Y030_SALET</name>
<sequence>MPTSATVKSVRMQREMSEMGTVNIKCPECGHTFVLMLSARIRYEDAVKSAPCPECGCMIGGNHILSQMREHARELLRDTVRHNAPR</sequence>
<evidence type="ECO:0000313" key="1">
    <source>
        <dbReference type="EMBL" id="HAE1794674.1"/>
    </source>
</evidence>
<gene>
    <name evidence="1" type="ORF">G3V02_003422</name>
</gene>
<accession>A0A726Y030</accession>
<dbReference type="SUPFAM" id="SSF57783">
    <property type="entry name" value="Zinc beta-ribbon"/>
    <property type="match status" value="1"/>
</dbReference>
<reference evidence="1" key="2">
    <citation type="submission" date="2018-07" db="EMBL/GenBank/DDBJ databases">
        <authorList>
            <consortium name="NCBI Pathogen Detection Project"/>
        </authorList>
    </citation>
    <scope>NUCLEOTIDE SEQUENCE</scope>
    <source>
        <strain evidence="1">BCW_2640</strain>
    </source>
</reference>
<dbReference type="EMBL" id="DAARBX010000017">
    <property type="protein sequence ID" value="HAE1794674.1"/>
    <property type="molecule type" value="Genomic_DNA"/>
</dbReference>